<dbReference type="InterPro" id="IPR036779">
    <property type="entry name" value="LysM_dom_sf"/>
</dbReference>
<dbReference type="InterPro" id="IPR011055">
    <property type="entry name" value="Dup_hybrid_motif"/>
</dbReference>
<proteinExistence type="predicted"/>
<dbReference type="InterPro" id="IPR016047">
    <property type="entry name" value="M23ase_b-sheet_dom"/>
</dbReference>
<dbReference type="PROSITE" id="PS51782">
    <property type="entry name" value="LYSM"/>
    <property type="match status" value="1"/>
</dbReference>
<dbReference type="SUPFAM" id="SSF54106">
    <property type="entry name" value="LysM domain"/>
    <property type="match status" value="1"/>
</dbReference>
<comment type="caution">
    <text evidence="3">The sequence shown here is derived from an EMBL/GenBank/DDBJ whole genome shotgun (WGS) entry which is preliminary data.</text>
</comment>
<dbReference type="Gene3D" id="3.10.350.10">
    <property type="entry name" value="LysM domain"/>
    <property type="match status" value="1"/>
</dbReference>
<accession>A0A0W8FLU1</accession>
<feature type="region of interest" description="Disordered" evidence="1">
    <location>
        <begin position="166"/>
        <end position="188"/>
    </location>
</feature>
<dbReference type="Pfam" id="PF01476">
    <property type="entry name" value="LysM"/>
    <property type="match status" value="1"/>
</dbReference>
<feature type="domain" description="LysM" evidence="2">
    <location>
        <begin position="38"/>
        <end position="82"/>
    </location>
</feature>
<dbReference type="Pfam" id="PF01551">
    <property type="entry name" value="Peptidase_M23"/>
    <property type="match status" value="1"/>
</dbReference>
<evidence type="ECO:0000313" key="3">
    <source>
        <dbReference type="EMBL" id="KUG21598.1"/>
    </source>
</evidence>
<dbReference type="GO" id="GO:0004222">
    <property type="term" value="F:metalloendopeptidase activity"/>
    <property type="evidence" value="ECO:0007669"/>
    <property type="project" value="TreeGrafter"/>
</dbReference>
<gene>
    <name evidence="3" type="ORF">ASZ90_008635</name>
</gene>
<feature type="compositionally biased region" description="Basic and acidic residues" evidence="1">
    <location>
        <begin position="175"/>
        <end position="188"/>
    </location>
</feature>
<evidence type="ECO:0000256" key="1">
    <source>
        <dbReference type="SAM" id="MobiDB-lite"/>
    </source>
</evidence>
<dbReference type="InterPro" id="IPR050570">
    <property type="entry name" value="Cell_wall_metabolism_enzyme"/>
</dbReference>
<name>A0A0W8FLU1_9ZZZZ</name>
<dbReference type="PROSITE" id="PS51257">
    <property type="entry name" value="PROKAR_LIPOPROTEIN"/>
    <property type="match status" value="1"/>
</dbReference>
<reference evidence="3" key="1">
    <citation type="journal article" date="2015" name="Proc. Natl. Acad. Sci. U.S.A.">
        <title>Networks of energetic and metabolic interactions define dynamics in microbial communities.</title>
        <authorList>
            <person name="Embree M."/>
            <person name="Liu J.K."/>
            <person name="Al-Bassam M.M."/>
            <person name="Zengler K."/>
        </authorList>
    </citation>
    <scope>NUCLEOTIDE SEQUENCE</scope>
</reference>
<keyword evidence="3" id="KW-0449">Lipoprotein</keyword>
<dbReference type="AlphaFoldDB" id="A0A0W8FLU1"/>
<protein>
    <submittedName>
        <fullName evidence="3">Lipoprotein nlpd</fullName>
    </submittedName>
</protein>
<sequence>MEKIRPSFLLFVFFILIGLSLITSCSGPKIQKSQSMGVYHRVKKNETAQMIAGAYQIRLQKLAQMNNAIDLNSIKEGDVLFIPEANRVIDNTNTNIKATDTASNTEVKKTIPKIIKKTTRNQDTKKDVRPAKEVSVAVHKRDSSPDTKSLVKQQAKTAVLAKPAPLKTFSGDNTSEERMETKSKFKKSKEEIKTDKNRFIWPVRGTVKTRFGLQPNKTYNNWIKIVSGSGTKVKAAASGTVIFSSDLKNYGETIIIRHKDNFATVYTHLKKRYVRIDQNVRKGEAIALMAEKDDAGEAYINFEIRFKGKAHNPLSFLP</sequence>
<evidence type="ECO:0000259" key="2">
    <source>
        <dbReference type="PROSITE" id="PS51782"/>
    </source>
</evidence>
<dbReference type="SMART" id="SM00257">
    <property type="entry name" value="LysM"/>
    <property type="match status" value="1"/>
</dbReference>
<dbReference type="Gene3D" id="2.70.70.10">
    <property type="entry name" value="Glucose Permease (Domain IIA)"/>
    <property type="match status" value="1"/>
</dbReference>
<dbReference type="EMBL" id="LNQE01001041">
    <property type="protein sequence ID" value="KUG21598.1"/>
    <property type="molecule type" value="Genomic_DNA"/>
</dbReference>
<dbReference type="CDD" id="cd12797">
    <property type="entry name" value="M23_peptidase"/>
    <property type="match status" value="1"/>
</dbReference>
<dbReference type="InterPro" id="IPR018392">
    <property type="entry name" value="LysM"/>
</dbReference>
<organism evidence="3">
    <name type="scientific">hydrocarbon metagenome</name>
    <dbReference type="NCBI Taxonomy" id="938273"/>
    <lineage>
        <taxon>unclassified sequences</taxon>
        <taxon>metagenomes</taxon>
        <taxon>ecological metagenomes</taxon>
    </lineage>
</organism>
<dbReference type="SUPFAM" id="SSF51261">
    <property type="entry name" value="Duplicated hybrid motif"/>
    <property type="match status" value="1"/>
</dbReference>
<dbReference type="PANTHER" id="PTHR21666:SF270">
    <property type="entry name" value="MUREIN HYDROLASE ACTIVATOR ENVC"/>
    <property type="match status" value="1"/>
</dbReference>
<dbReference type="PANTHER" id="PTHR21666">
    <property type="entry name" value="PEPTIDASE-RELATED"/>
    <property type="match status" value="1"/>
</dbReference>